<evidence type="ECO:0000256" key="8">
    <source>
        <dbReference type="RuleBase" id="RU004549"/>
    </source>
</evidence>
<sequence length="193" mass="21375">MRKKKKMVTSGLGLETDLRLGLPGGGGEVERNEKKRAFSDISGGGGGGGGGEEEEKVEAVESKNQVVGWPPVAAYRRKNSFGRAKMYVKVSMDGAPYLRKIDLSGYKLYFHLVAALEELFGCYGIGEKDGENCEYVPIYEDKDGDWMLLGDVPWEMFIESCRRLRIMKKSEAQVIGLQAQDLLKGLAKEEVKN</sequence>
<evidence type="ECO:0000256" key="6">
    <source>
        <dbReference type="ARBA" id="ARBA00023242"/>
    </source>
</evidence>
<dbReference type="FunFam" id="3.10.20.90:FF:000078">
    <property type="entry name" value="Auxin-responsive protein"/>
    <property type="match status" value="1"/>
</dbReference>
<evidence type="ECO:0000259" key="10">
    <source>
        <dbReference type="PROSITE" id="PS51745"/>
    </source>
</evidence>
<comment type="caution">
    <text evidence="11">The sequence shown here is derived from an EMBL/GenBank/DDBJ whole genome shotgun (WGS) entry which is preliminary data.</text>
</comment>
<proteinExistence type="inferred from homology"/>
<evidence type="ECO:0000256" key="1">
    <source>
        <dbReference type="ARBA" id="ARBA00004123"/>
    </source>
</evidence>
<evidence type="ECO:0000313" key="11">
    <source>
        <dbReference type="EMBL" id="GER48388.1"/>
    </source>
</evidence>
<evidence type="ECO:0000256" key="5">
    <source>
        <dbReference type="ARBA" id="ARBA00023163"/>
    </source>
</evidence>
<feature type="region of interest" description="Disordered" evidence="9">
    <location>
        <begin position="22"/>
        <end position="56"/>
    </location>
</feature>
<organism evidence="11 12">
    <name type="scientific">Striga asiatica</name>
    <name type="common">Asiatic witchweed</name>
    <name type="synonym">Buchnera asiatica</name>
    <dbReference type="NCBI Taxonomy" id="4170"/>
    <lineage>
        <taxon>Eukaryota</taxon>
        <taxon>Viridiplantae</taxon>
        <taxon>Streptophyta</taxon>
        <taxon>Embryophyta</taxon>
        <taxon>Tracheophyta</taxon>
        <taxon>Spermatophyta</taxon>
        <taxon>Magnoliopsida</taxon>
        <taxon>eudicotyledons</taxon>
        <taxon>Gunneridae</taxon>
        <taxon>Pentapetalae</taxon>
        <taxon>asterids</taxon>
        <taxon>lamiids</taxon>
        <taxon>Lamiales</taxon>
        <taxon>Orobanchaceae</taxon>
        <taxon>Buchnereae</taxon>
        <taxon>Striga</taxon>
    </lineage>
</organism>
<comment type="function">
    <text evidence="8">Aux/IAA proteins are short-lived transcriptional factors that function as repressors of early auxin response genes at low auxin concentrations.</text>
</comment>
<dbReference type="OrthoDB" id="1926344at2759"/>
<evidence type="ECO:0000256" key="7">
    <source>
        <dbReference type="ARBA" id="ARBA00023294"/>
    </source>
</evidence>
<evidence type="ECO:0000256" key="2">
    <source>
        <dbReference type="ARBA" id="ARBA00006728"/>
    </source>
</evidence>
<dbReference type="SUPFAM" id="SSF54277">
    <property type="entry name" value="CAD &amp; PB1 domains"/>
    <property type="match status" value="1"/>
</dbReference>
<comment type="similarity">
    <text evidence="2 8">Belongs to the Aux/IAA family.</text>
</comment>
<evidence type="ECO:0000256" key="4">
    <source>
        <dbReference type="ARBA" id="ARBA00023015"/>
    </source>
</evidence>
<dbReference type="Pfam" id="PF02309">
    <property type="entry name" value="AUX_IAA"/>
    <property type="match status" value="1"/>
</dbReference>
<dbReference type="Gene3D" id="3.10.20.90">
    <property type="entry name" value="Phosphatidylinositol 3-kinase Catalytic Subunit, Chain A, domain 1"/>
    <property type="match status" value="1"/>
</dbReference>
<keyword evidence="12" id="KW-1185">Reference proteome</keyword>
<comment type="subcellular location">
    <subcellularLocation>
        <location evidence="1 8">Nucleus</location>
    </subcellularLocation>
</comment>
<dbReference type="InterPro" id="IPR053793">
    <property type="entry name" value="PB1-like"/>
</dbReference>
<dbReference type="GO" id="GO:0005634">
    <property type="term" value="C:nucleus"/>
    <property type="evidence" value="ECO:0007669"/>
    <property type="project" value="UniProtKB-SubCell"/>
</dbReference>
<evidence type="ECO:0000256" key="3">
    <source>
        <dbReference type="ARBA" id="ARBA00022491"/>
    </source>
</evidence>
<feature type="compositionally biased region" description="Basic and acidic residues" evidence="9">
    <location>
        <begin position="28"/>
        <end position="38"/>
    </location>
</feature>
<accession>A0A5A7QU17</accession>
<comment type="subunit">
    <text evidence="8">Homodimers and heterodimers.</text>
</comment>
<keyword evidence="6 8" id="KW-0539">Nucleus</keyword>
<dbReference type="AlphaFoldDB" id="A0A5A7QU17"/>
<dbReference type="PROSITE" id="PS51745">
    <property type="entry name" value="PB1"/>
    <property type="match status" value="1"/>
</dbReference>
<protein>
    <recommendedName>
        <fullName evidence="8">Auxin-responsive protein</fullName>
    </recommendedName>
</protein>
<evidence type="ECO:0000256" key="9">
    <source>
        <dbReference type="SAM" id="MobiDB-lite"/>
    </source>
</evidence>
<keyword evidence="7 8" id="KW-0927">Auxin signaling pathway</keyword>
<keyword evidence="5 8" id="KW-0804">Transcription</keyword>
<evidence type="ECO:0000313" key="12">
    <source>
        <dbReference type="Proteomes" id="UP000325081"/>
    </source>
</evidence>
<feature type="domain" description="PB1" evidence="10">
    <location>
        <begin position="85"/>
        <end position="169"/>
    </location>
</feature>
<reference evidence="12" key="1">
    <citation type="journal article" date="2019" name="Curr. Biol.">
        <title>Genome Sequence of Striga asiatica Provides Insight into the Evolution of Plant Parasitism.</title>
        <authorList>
            <person name="Yoshida S."/>
            <person name="Kim S."/>
            <person name="Wafula E.K."/>
            <person name="Tanskanen J."/>
            <person name="Kim Y.M."/>
            <person name="Honaas L."/>
            <person name="Yang Z."/>
            <person name="Spallek T."/>
            <person name="Conn C.E."/>
            <person name="Ichihashi Y."/>
            <person name="Cheong K."/>
            <person name="Cui S."/>
            <person name="Der J.P."/>
            <person name="Gundlach H."/>
            <person name="Jiao Y."/>
            <person name="Hori C."/>
            <person name="Ishida J.K."/>
            <person name="Kasahara H."/>
            <person name="Kiba T."/>
            <person name="Kim M.S."/>
            <person name="Koo N."/>
            <person name="Laohavisit A."/>
            <person name="Lee Y.H."/>
            <person name="Lumba S."/>
            <person name="McCourt P."/>
            <person name="Mortimer J.C."/>
            <person name="Mutuku J.M."/>
            <person name="Nomura T."/>
            <person name="Sasaki-Sekimoto Y."/>
            <person name="Seto Y."/>
            <person name="Wang Y."/>
            <person name="Wakatake T."/>
            <person name="Sakakibara H."/>
            <person name="Demura T."/>
            <person name="Yamaguchi S."/>
            <person name="Yoneyama K."/>
            <person name="Manabe R.I."/>
            <person name="Nelson D.C."/>
            <person name="Schulman A.H."/>
            <person name="Timko M.P."/>
            <person name="dePamphilis C.W."/>
            <person name="Choi D."/>
            <person name="Shirasu K."/>
        </authorList>
    </citation>
    <scope>NUCLEOTIDE SEQUENCE [LARGE SCALE GENOMIC DNA]</scope>
    <source>
        <strain evidence="12">cv. UVA1</strain>
    </source>
</reference>
<dbReference type="Proteomes" id="UP000325081">
    <property type="component" value="Unassembled WGS sequence"/>
</dbReference>
<dbReference type="PANTHER" id="PTHR31734">
    <property type="entry name" value="AUXIN-RESPONSIVE PROTEIN IAA17"/>
    <property type="match status" value="1"/>
</dbReference>
<dbReference type="GO" id="GO:0006355">
    <property type="term" value="P:regulation of DNA-templated transcription"/>
    <property type="evidence" value="ECO:0007669"/>
    <property type="project" value="InterPro"/>
</dbReference>
<gene>
    <name evidence="11" type="ORF">STAS_25541</name>
</gene>
<dbReference type="InterPro" id="IPR033389">
    <property type="entry name" value="AUX/IAA_dom"/>
</dbReference>
<dbReference type="EMBL" id="BKCP01008292">
    <property type="protein sequence ID" value="GER48388.1"/>
    <property type="molecule type" value="Genomic_DNA"/>
</dbReference>
<dbReference type="PANTHER" id="PTHR31734:SF87">
    <property type="entry name" value="AUXIN-RESPONSIVE PROTEIN IAA5"/>
    <property type="match status" value="1"/>
</dbReference>
<keyword evidence="3 8" id="KW-0678">Repressor</keyword>
<dbReference type="InterPro" id="IPR003311">
    <property type="entry name" value="AUX_IAA"/>
</dbReference>
<name>A0A5A7QU17_STRAF</name>
<keyword evidence="4 8" id="KW-0805">Transcription regulation</keyword>
<dbReference type="GO" id="GO:0009734">
    <property type="term" value="P:auxin-activated signaling pathway"/>
    <property type="evidence" value="ECO:0007669"/>
    <property type="project" value="UniProtKB-UniRule"/>
</dbReference>